<accession>A0A845FZS6</accession>
<sequence length="124" mass="14000">MPHLVIEVTRELLPQPSGAKSLLPVIADIHNEFSCLGFARLEDMKSRVVVQDAALAGDDEEAQFIVATLTMTQDRPHTMQRAMGDLIRSRLHQFIESQQLACSWQCCVFFRHVGTEGYIKSQSR</sequence>
<dbReference type="InterPro" id="IPR014347">
    <property type="entry name" value="Tautomerase/MIF_sf"/>
</dbReference>
<protein>
    <recommendedName>
        <fullName evidence="3">5-carboxymethyl-2-hydroxymuconate isomerase</fullName>
    </recommendedName>
</protein>
<dbReference type="Gene3D" id="3.30.429.10">
    <property type="entry name" value="Macrophage Migration Inhibitory Factor"/>
    <property type="match status" value="1"/>
</dbReference>
<organism evidence="1 2">
    <name type="scientific">Duganella vulcania</name>
    <dbReference type="NCBI Taxonomy" id="2692166"/>
    <lineage>
        <taxon>Bacteria</taxon>
        <taxon>Pseudomonadati</taxon>
        <taxon>Pseudomonadota</taxon>
        <taxon>Betaproteobacteria</taxon>
        <taxon>Burkholderiales</taxon>
        <taxon>Oxalobacteraceae</taxon>
        <taxon>Telluria group</taxon>
        <taxon>Duganella</taxon>
    </lineage>
</organism>
<dbReference type="AlphaFoldDB" id="A0A845FZS6"/>
<dbReference type="SUPFAM" id="SSF55331">
    <property type="entry name" value="Tautomerase/MIF"/>
    <property type="match status" value="1"/>
</dbReference>
<proteinExistence type="predicted"/>
<reference evidence="1 2" key="1">
    <citation type="submission" date="2020-01" db="EMBL/GenBank/DDBJ databases">
        <title>Novel species isolated from a subtropical stream in China.</title>
        <authorList>
            <person name="Lu H."/>
        </authorList>
    </citation>
    <scope>NUCLEOTIDE SEQUENCE [LARGE SCALE GENOMIC DNA]</scope>
    <source>
        <strain evidence="1 2">FT82W</strain>
    </source>
</reference>
<dbReference type="Proteomes" id="UP000470302">
    <property type="component" value="Unassembled WGS sequence"/>
</dbReference>
<evidence type="ECO:0000313" key="1">
    <source>
        <dbReference type="EMBL" id="MYM87091.1"/>
    </source>
</evidence>
<comment type="caution">
    <text evidence="1">The sequence shown here is derived from an EMBL/GenBank/DDBJ whole genome shotgun (WGS) entry which is preliminary data.</text>
</comment>
<dbReference type="RefSeq" id="WP_161096269.1">
    <property type="nucleotide sequence ID" value="NZ_WWCW01000017.1"/>
</dbReference>
<gene>
    <name evidence="1" type="ORF">GTP91_07840</name>
</gene>
<name>A0A845FZS6_9BURK</name>
<dbReference type="EMBL" id="WWCW01000017">
    <property type="protein sequence ID" value="MYM87091.1"/>
    <property type="molecule type" value="Genomic_DNA"/>
</dbReference>
<evidence type="ECO:0000313" key="2">
    <source>
        <dbReference type="Proteomes" id="UP000470302"/>
    </source>
</evidence>
<evidence type="ECO:0008006" key="3">
    <source>
        <dbReference type="Google" id="ProtNLM"/>
    </source>
</evidence>